<evidence type="ECO:0000313" key="4">
    <source>
        <dbReference type="Proteomes" id="UP000008144"/>
    </source>
</evidence>
<dbReference type="CDD" id="cd23539">
    <property type="entry name" value="TFP_LU_ECD_CinHb4_like"/>
    <property type="match status" value="1"/>
</dbReference>
<protein>
    <submittedName>
        <fullName evidence="3">Uncharacterized LOC100177472</fullName>
    </submittedName>
</protein>
<proteinExistence type="predicted"/>
<dbReference type="InterPro" id="IPR045860">
    <property type="entry name" value="Snake_toxin-like_sf"/>
</dbReference>
<gene>
    <name evidence="3" type="primary">LOC100177472</name>
</gene>
<dbReference type="Proteomes" id="UP000008144">
    <property type="component" value="Chromosome 8"/>
</dbReference>
<dbReference type="GeneID" id="100177472"/>
<dbReference type="InParanoid" id="F6SS18"/>
<keyword evidence="2" id="KW-0732">Signal</keyword>
<sequence length="488" mass="54901">MVLHLKLVLTTLCALGCLLETSTACRSEVCRRKRSVITQPQITLQLEGCTGRTKPWLRQVSYCLDKSSAEVALKIKSWYARTYTLCSSSCNHVRAGTRDRSNIGTCVDCFKTHLLTADFMQWENVTFTEISDCLDRYIYAALSNEVPSYVAETRARGKITLPQLRPANNWWSLTVKLPCKPPLFQFWNAYCINSFADDVRARDFVLTQNKLVKSRNIIFLATFSESCRFDVNDVEIVWSESVPAFAAPQVSSFPRSIPPAAAEFGNIFFNQAARERLRRTDTARLSSTPTSSRGPKRRRRNVDITDAAIDITPINLGVKMPCTVRSFEVSDEIGVPVSVQSNGKRHLLDTSRILRNIDTLNFTLDYGYSMTGCLFGSSEAEFVINPPPGWLAAQERIQCYTCHSANSEAECLRNGRVELCPAGFQCQSETRQISINKITITKRCKQSLACENNYINNNREQCRPGHQPSVCRCCCGTHFCNDDSLVCT</sequence>
<evidence type="ECO:0000256" key="2">
    <source>
        <dbReference type="SAM" id="SignalP"/>
    </source>
</evidence>
<reference evidence="3" key="2">
    <citation type="journal article" date="2008" name="Genome Biol.">
        <title>Improved genome assembly and evidence-based global gene model set for the chordate Ciona intestinalis: new insight into intron and operon populations.</title>
        <authorList>
            <person name="Satou Y."/>
            <person name="Mineta K."/>
            <person name="Ogasawara M."/>
            <person name="Sasakura Y."/>
            <person name="Shoguchi E."/>
            <person name="Ueno K."/>
            <person name="Yamada L."/>
            <person name="Matsumoto J."/>
            <person name="Wasserscheid J."/>
            <person name="Dewar K."/>
            <person name="Wiley G.B."/>
            <person name="Macmil S.L."/>
            <person name="Roe B.A."/>
            <person name="Zeller R.W."/>
            <person name="Hastings K.E."/>
            <person name="Lemaire P."/>
            <person name="Lindquist E."/>
            <person name="Endo T."/>
            <person name="Hotta K."/>
            <person name="Inaba K."/>
        </authorList>
    </citation>
    <scope>NUCLEOTIDE SEQUENCE [LARGE SCALE GENOMIC DNA]</scope>
    <source>
        <strain evidence="3">wild type</strain>
    </source>
</reference>
<dbReference type="EMBL" id="EAAA01002650">
    <property type="status" value="NOT_ANNOTATED_CDS"/>
    <property type="molecule type" value="Genomic_DNA"/>
</dbReference>
<reference evidence="3" key="4">
    <citation type="submission" date="2025-09" db="UniProtKB">
        <authorList>
            <consortium name="Ensembl"/>
        </authorList>
    </citation>
    <scope>IDENTIFICATION</scope>
</reference>
<evidence type="ECO:0000256" key="1">
    <source>
        <dbReference type="SAM" id="MobiDB-lite"/>
    </source>
</evidence>
<organism evidence="3 4">
    <name type="scientific">Ciona intestinalis</name>
    <name type="common">Transparent sea squirt</name>
    <name type="synonym">Ascidia intestinalis</name>
    <dbReference type="NCBI Taxonomy" id="7719"/>
    <lineage>
        <taxon>Eukaryota</taxon>
        <taxon>Metazoa</taxon>
        <taxon>Chordata</taxon>
        <taxon>Tunicata</taxon>
        <taxon>Ascidiacea</taxon>
        <taxon>Phlebobranchia</taxon>
        <taxon>Cionidae</taxon>
        <taxon>Ciona</taxon>
    </lineage>
</organism>
<dbReference type="Ensembl" id="ENSCINT00000004456.3">
    <property type="protein sequence ID" value="ENSCINP00000004456.3"/>
    <property type="gene ID" value="ENSCING00000002184.3"/>
</dbReference>
<dbReference type="RefSeq" id="XP_002131928.1">
    <property type="nucleotide sequence ID" value="XM_002131892.3"/>
</dbReference>
<feature type="chain" id="PRO_5014090075" evidence="2">
    <location>
        <begin position="25"/>
        <end position="488"/>
    </location>
</feature>
<reference evidence="3" key="3">
    <citation type="submission" date="2025-08" db="UniProtKB">
        <authorList>
            <consortium name="Ensembl"/>
        </authorList>
    </citation>
    <scope>IDENTIFICATION</scope>
</reference>
<feature type="compositionally biased region" description="Polar residues" evidence="1">
    <location>
        <begin position="283"/>
        <end position="293"/>
    </location>
</feature>
<dbReference type="OrthoDB" id="10491064at2759"/>
<keyword evidence="4" id="KW-1185">Reference proteome</keyword>
<feature type="region of interest" description="Disordered" evidence="1">
    <location>
        <begin position="280"/>
        <end position="299"/>
    </location>
</feature>
<evidence type="ECO:0000313" key="3">
    <source>
        <dbReference type="Ensembl" id="ENSCINP00000004456.3"/>
    </source>
</evidence>
<reference evidence="4" key="1">
    <citation type="journal article" date="2002" name="Science">
        <title>The draft genome of Ciona intestinalis: insights into chordate and vertebrate origins.</title>
        <authorList>
            <person name="Dehal P."/>
            <person name="Satou Y."/>
            <person name="Campbell R.K."/>
            <person name="Chapman J."/>
            <person name="Degnan B."/>
            <person name="De Tomaso A."/>
            <person name="Davidson B."/>
            <person name="Di Gregorio A."/>
            <person name="Gelpke M."/>
            <person name="Goodstein D.M."/>
            <person name="Harafuji N."/>
            <person name="Hastings K.E."/>
            <person name="Ho I."/>
            <person name="Hotta K."/>
            <person name="Huang W."/>
            <person name="Kawashima T."/>
            <person name="Lemaire P."/>
            <person name="Martinez D."/>
            <person name="Meinertzhagen I.A."/>
            <person name="Necula S."/>
            <person name="Nonaka M."/>
            <person name="Putnam N."/>
            <person name="Rash S."/>
            <person name="Saiga H."/>
            <person name="Satake M."/>
            <person name="Terry A."/>
            <person name="Yamada L."/>
            <person name="Wang H.G."/>
            <person name="Awazu S."/>
            <person name="Azumi K."/>
            <person name="Boore J."/>
            <person name="Branno M."/>
            <person name="Chin-Bow S."/>
            <person name="DeSantis R."/>
            <person name="Doyle S."/>
            <person name="Francino P."/>
            <person name="Keys D.N."/>
            <person name="Haga S."/>
            <person name="Hayashi H."/>
            <person name="Hino K."/>
            <person name="Imai K.S."/>
            <person name="Inaba K."/>
            <person name="Kano S."/>
            <person name="Kobayashi K."/>
            <person name="Kobayashi M."/>
            <person name="Lee B.I."/>
            <person name="Makabe K.W."/>
            <person name="Manohar C."/>
            <person name="Matassi G."/>
            <person name="Medina M."/>
            <person name="Mochizuki Y."/>
            <person name="Mount S."/>
            <person name="Morishita T."/>
            <person name="Miura S."/>
            <person name="Nakayama A."/>
            <person name="Nishizaka S."/>
            <person name="Nomoto H."/>
            <person name="Ohta F."/>
            <person name="Oishi K."/>
            <person name="Rigoutsos I."/>
            <person name="Sano M."/>
            <person name="Sasaki A."/>
            <person name="Sasakura Y."/>
            <person name="Shoguchi E."/>
            <person name="Shin-i T."/>
            <person name="Spagnuolo A."/>
            <person name="Stainier D."/>
            <person name="Suzuki M.M."/>
            <person name="Tassy O."/>
            <person name="Takatori N."/>
            <person name="Tokuoka M."/>
            <person name="Yagi K."/>
            <person name="Yoshizaki F."/>
            <person name="Wada S."/>
            <person name="Zhang C."/>
            <person name="Hyatt P.D."/>
            <person name="Larimer F."/>
            <person name="Detter C."/>
            <person name="Doggett N."/>
            <person name="Glavina T."/>
            <person name="Hawkins T."/>
            <person name="Richardson P."/>
            <person name="Lucas S."/>
            <person name="Kohara Y."/>
            <person name="Levine M."/>
            <person name="Satoh N."/>
            <person name="Rokhsar D.S."/>
        </authorList>
    </citation>
    <scope>NUCLEOTIDE SEQUENCE [LARGE SCALE GENOMIC DNA]</scope>
</reference>
<dbReference type="AlphaFoldDB" id="F6SS18"/>
<dbReference type="KEGG" id="cin:100177472"/>
<dbReference type="SUPFAM" id="SSF57302">
    <property type="entry name" value="Snake toxin-like"/>
    <property type="match status" value="1"/>
</dbReference>
<name>F6SS18_CIOIN</name>
<dbReference type="GeneTree" id="ENSGT00730000113958"/>
<feature type="signal peptide" evidence="2">
    <location>
        <begin position="1"/>
        <end position="24"/>
    </location>
</feature>
<dbReference type="HOGENOM" id="CLU_558909_0_0_1"/>
<accession>F6SS18</accession>
<accession>A0A1W2WJE2</accession>